<proteinExistence type="predicted"/>
<dbReference type="RefSeq" id="WP_337312446.1">
    <property type="nucleotide sequence ID" value="NZ_JAEKNS010000115.1"/>
</dbReference>
<evidence type="ECO:0000259" key="1">
    <source>
        <dbReference type="PROSITE" id="PS51186"/>
    </source>
</evidence>
<dbReference type="AlphaFoldDB" id="A0A934N484"/>
<dbReference type="EMBL" id="JAEKNS010000115">
    <property type="protein sequence ID" value="MBJ7595386.1"/>
    <property type="molecule type" value="Genomic_DNA"/>
</dbReference>
<sequence length="179" mass="20488">MAGEALFLRRLAIEDVELLIEASRDTEIIRWTRMPENLDHATATALLAHWRDRLAAGLVRQYVIAPDPASAPVGLTSLVLQDAKDPWCADVVYWLLPRGRRLGLATRAVQLLLQWAFATTDLRRVALYTLEGNGPSERVAQRCHFQFDQLVDDTREGRVLRLNRWTLEADRPDRHQARK</sequence>
<dbReference type="GO" id="GO:0005737">
    <property type="term" value="C:cytoplasm"/>
    <property type="evidence" value="ECO:0007669"/>
    <property type="project" value="TreeGrafter"/>
</dbReference>
<evidence type="ECO:0000313" key="2">
    <source>
        <dbReference type="EMBL" id="MBJ7595386.1"/>
    </source>
</evidence>
<dbReference type="PANTHER" id="PTHR43441">
    <property type="entry name" value="RIBOSOMAL-PROTEIN-SERINE ACETYLTRANSFERASE"/>
    <property type="match status" value="1"/>
</dbReference>
<protein>
    <submittedName>
        <fullName evidence="2">GNAT family N-acetyltransferase</fullName>
    </submittedName>
</protein>
<dbReference type="SUPFAM" id="SSF55729">
    <property type="entry name" value="Acyl-CoA N-acyltransferases (Nat)"/>
    <property type="match status" value="1"/>
</dbReference>
<dbReference type="Gene3D" id="3.40.630.30">
    <property type="match status" value="1"/>
</dbReference>
<feature type="domain" description="N-acetyltransferase" evidence="1">
    <location>
        <begin position="6"/>
        <end position="168"/>
    </location>
</feature>
<organism evidence="2 3">
    <name type="scientific">Candidatus Aeolococcus gillhamiae</name>
    <dbReference type="NCBI Taxonomy" id="3127015"/>
    <lineage>
        <taxon>Bacteria</taxon>
        <taxon>Bacillati</taxon>
        <taxon>Candidatus Dormiibacterota</taxon>
        <taxon>Candidatus Dormibacteria</taxon>
        <taxon>Candidatus Aeolococcales</taxon>
        <taxon>Candidatus Aeolococcaceae</taxon>
        <taxon>Candidatus Aeolococcus</taxon>
    </lineage>
</organism>
<evidence type="ECO:0000313" key="3">
    <source>
        <dbReference type="Proteomes" id="UP000606991"/>
    </source>
</evidence>
<gene>
    <name evidence="2" type="ORF">JF886_11105</name>
</gene>
<dbReference type="InterPro" id="IPR051908">
    <property type="entry name" value="Ribosomal_N-acetyltransferase"/>
</dbReference>
<reference evidence="2 3" key="1">
    <citation type="submission" date="2020-10" db="EMBL/GenBank/DDBJ databases">
        <title>Ca. Dormibacterota MAGs.</title>
        <authorList>
            <person name="Montgomery K."/>
        </authorList>
    </citation>
    <scope>NUCLEOTIDE SEQUENCE [LARGE SCALE GENOMIC DNA]</scope>
    <source>
        <strain evidence="2">SC8812_S17_18</strain>
    </source>
</reference>
<name>A0A934N484_9BACT</name>
<dbReference type="PANTHER" id="PTHR43441:SF10">
    <property type="entry name" value="ACETYLTRANSFERASE"/>
    <property type="match status" value="1"/>
</dbReference>
<dbReference type="InterPro" id="IPR000182">
    <property type="entry name" value="GNAT_dom"/>
</dbReference>
<dbReference type="PROSITE" id="PS51186">
    <property type="entry name" value="GNAT"/>
    <property type="match status" value="1"/>
</dbReference>
<dbReference type="GO" id="GO:0008999">
    <property type="term" value="F:protein-N-terminal-alanine acetyltransferase activity"/>
    <property type="evidence" value="ECO:0007669"/>
    <property type="project" value="TreeGrafter"/>
</dbReference>
<dbReference type="Proteomes" id="UP000606991">
    <property type="component" value="Unassembled WGS sequence"/>
</dbReference>
<accession>A0A934N484</accession>
<dbReference type="Pfam" id="PF13302">
    <property type="entry name" value="Acetyltransf_3"/>
    <property type="match status" value="1"/>
</dbReference>
<dbReference type="InterPro" id="IPR016181">
    <property type="entry name" value="Acyl_CoA_acyltransferase"/>
</dbReference>
<dbReference type="GO" id="GO:1990189">
    <property type="term" value="F:protein N-terminal-serine acetyltransferase activity"/>
    <property type="evidence" value="ECO:0007669"/>
    <property type="project" value="TreeGrafter"/>
</dbReference>
<comment type="caution">
    <text evidence="2">The sequence shown here is derived from an EMBL/GenBank/DDBJ whole genome shotgun (WGS) entry which is preliminary data.</text>
</comment>